<keyword evidence="2" id="KW-0472">Membrane</keyword>
<dbReference type="OrthoDB" id="3130373at2759"/>
<feature type="region of interest" description="Disordered" evidence="1">
    <location>
        <begin position="168"/>
        <end position="201"/>
    </location>
</feature>
<evidence type="ECO:0000256" key="1">
    <source>
        <dbReference type="SAM" id="MobiDB-lite"/>
    </source>
</evidence>
<accession>A0A409YQ57</accession>
<feature type="compositionally biased region" description="Polar residues" evidence="1">
    <location>
        <begin position="172"/>
        <end position="182"/>
    </location>
</feature>
<feature type="compositionally biased region" description="Low complexity" evidence="1">
    <location>
        <begin position="261"/>
        <end position="280"/>
    </location>
</feature>
<sequence>MQAIKEPTRTVRQNPEARKKTTTDSTQDGPISFPTGIQYFKLRQQFRGDRRPALLDPKLIRRRPPDIRPGRFRNKRQFPSVLPTTTVVVTSTTTVPPTPLPFSIGTEMIAVLSQMVSVLPPVVTTLSGSNGSPPETLTLRPGTTVTFPATTETLPEFSGATTSTMVMTVTGSNSDSGSQTPTGLPESPNASPVAPAPLEPQSRISTNRVGVIVGSTIGSVAVLILLLILLVLFRRRRERMREGEPVLLPDPFPSQPRFPVLVSQGPPTSSSSLPLGGAAAVTAAQSDRPRQPTEQSSSKFSYTRQDTFHSQTPPRSRSQDSASPAVVVAAPSSTPSPPPMSQHSTLSELQALRQRMQALETMARNAVRDADAEIANAQRGVVARASESPPEYASPTQENENGQSSG</sequence>
<keyword evidence="2" id="KW-1133">Transmembrane helix</keyword>
<feature type="region of interest" description="Disordered" evidence="1">
    <location>
        <begin position="245"/>
        <end position="347"/>
    </location>
</feature>
<dbReference type="EMBL" id="NHYE01000514">
    <property type="protein sequence ID" value="PPR05132.1"/>
    <property type="molecule type" value="Genomic_DNA"/>
</dbReference>
<feature type="transmembrane region" description="Helical" evidence="2">
    <location>
        <begin position="209"/>
        <end position="233"/>
    </location>
</feature>
<protein>
    <submittedName>
        <fullName evidence="3">Uncharacterized protein</fullName>
    </submittedName>
</protein>
<gene>
    <name evidence="3" type="ORF">CVT26_012219</name>
</gene>
<evidence type="ECO:0000256" key="2">
    <source>
        <dbReference type="SAM" id="Phobius"/>
    </source>
</evidence>
<name>A0A409YQ57_9AGAR</name>
<feature type="compositionally biased region" description="Polar residues" evidence="1">
    <location>
        <begin position="292"/>
        <end position="320"/>
    </location>
</feature>
<organism evidence="3 4">
    <name type="scientific">Gymnopilus dilepis</name>
    <dbReference type="NCBI Taxonomy" id="231916"/>
    <lineage>
        <taxon>Eukaryota</taxon>
        <taxon>Fungi</taxon>
        <taxon>Dikarya</taxon>
        <taxon>Basidiomycota</taxon>
        <taxon>Agaricomycotina</taxon>
        <taxon>Agaricomycetes</taxon>
        <taxon>Agaricomycetidae</taxon>
        <taxon>Agaricales</taxon>
        <taxon>Agaricineae</taxon>
        <taxon>Hymenogastraceae</taxon>
        <taxon>Gymnopilus</taxon>
    </lineage>
</organism>
<comment type="caution">
    <text evidence="3">The sequence shown here is derived from an EMBL/GenBank/DDBJ whole genome shotgun (WGS) entry which is preliminary data.</text>
</comment>
<feature type="compositionally biased region" description="Polar residues" evidence="1">
    <location>
        <begin position="394"/>
        <end position="406"/>
    </location>
</feature>
<dbReference type="AlphaFoldDB" id="A0A409YQ57"/>
<evidence type="ECO:0000313" key="3">
    <source>
        <dbReference type="EMBL" id="PPR05132.1"/>
    </source>
</evidence>
<dbReference type="InParanoid" id="A0A409YQ57"/>
<feature type="compositionally biased region" description="Low complexity" evidence="1">
    <location>
        <begin position="321"/>
        <end position="333"/>
    </location>
</feature>
<proteinExistence type="predicted"/>
<feature type="region of interest" description="Disordered" evidence="1">
    <location>
        <begin position="378"/>
        <end position="406"/>
    </location>
</feature>
<keyword evidence="4" id="KW-1185">Reference proteome</keyword>
<evidence type="ECO:0000313" key="4">
    <source>
        <dbReference type="Proteomes" id="UP000284706"/>
    </source>
</evidence>
<reference evidence="3 4" key="1">
    <citation type="journal article" date="2018" name="Evol. Lett.">
        <title>Horizontal gene cluster transfer increased hallucinogenic mushroom diversity.</title>
        <authorList>
            <person name="Reynolds H.T."/>
            <person name="Vijayakumar V."/>
            <person name="Gluck-Thaler E."/>
            <person name="Korotkin H.B."/>
            <person name="Matheny P.B."/>
            <person name="Slot J.C."/>
        </authorList>
    </citation>
    <scope>NUCLEOTIDE SEQUENCE [LARGE SCALE GENOMIC DNA]</scope>
    <source>
        <strain evidence="3 4">SRW20</strain>
    </source>
</reference>
<feature type="region of interest" description="Disordered" evidence="1">
    <location>
        <begin position="1"/>
        <end position="33"/>
    </location>
</feature>
<dbReference type="Proteomes" id="UP000284706">
    <property type="component" value="Unassembled WGS sequence"/>
</dbReference>
<keyword evidence="2" id="KW-0812">Transmembrane</keyword>